<gene>
    <name evidence="1" type="ORF">J5474_14290</name>
</gene>
<dbReference type="InterPro" id="IPR004027">
    <property type="entry name" value="SEC_C_motif"/>
</dbReference>
<dbReference type="Proteomes" id="UP000675940">
    <property type="component" value="Unassembled WGS sequence"/>
</dbReference>
<dbReference type="Pfam" id="PF02810">
    <property type="entry name" value="SEC-C"/>
    <property type="match status" value="1"/>
</dbReference>
<protein>
    <submittedName>
        <fullName evidence="1">SEC-C domain-containing protein</fullName>
    </submittedName>
</protein>
<accession>A0A940S218</accession>
<evidence type="ECO:0000313" key="2">
    <source>
        <dbReference type="Proteomes" id="UP000675940"/>
    </source>
</evidence>
<evidence type="ECO:0000313" key="1">
    <source>
        <dbReference type="EMBL" id="MBP0483651.1"/>
    </source>
</evidence>
<dbReference type="AlphaFoldDB" id="A0A940S218"/>
<keyword evidence="2" id="KW-1185">Reference proteome</keyword>
<dbReference type="SUPFAM" id="SSF103642">
    <property type="entry name" value="Sec-C motif"/>
    <property type="match status" value="1"/>
</dbReference>
<proteinExistence type="predicted"/>
<dbReference type="EMBL" id="JAGISH010000007">
    <property type="protein sequence ID" value="MBP0483651.1"/>
    <property type="molecule type" value="Genomic_DNA"/>
</dbReference>
<dbReference type="RefSeq" id="WP_209361573.1">
    <property type="nucleotide sequence ID" value="NZ_JAGISH010000007.1"/>
</dbReference>
<sequence>MGRNEQCWCGSGLKYKKCHSDRERQAPINIFEAEQKMIALLREGYCSHPDPDSDPCSPRIIKAHTVQKKGGLAEISEAGHVLTAKPSMKEMMESQGKPSPRKVGVNSASVFPGFCNKHDTALFKPIEGETVSLNKDTAFLFSYRAIAYERFAKEAQLKGISVQRELDRGCSFLLQRMIQTHLKTYESGVKVGMRDVDRWKKQFDERLLSGARDDFHFLAVRFDRILPIVACGAFHPEYDVQGKPLQRLGRNSADYDHITVNVTSLNGQTISVFGWVGSEVGAAGAFASSFARVADGRKADVLLRLLFLQTDNLFLRPSWWESLQTSRRAAFTELMMSGTLTRRRSANEFVDDQESVTSATIVGIDSG</sequence>
<dbReference type="Gene3D" id="3.10.450.50">
    <property type="match status" value="1"/>
</dbReference>
<organism evidence="1 2">
    <name type="scientific">Sagittula salina</name>
    <dbReference type="NCBI Taxonomy" id="2820268"/>
    <lineage>
        <taxon>Bacteria</taxon>
        <taxon>Pseudomonadati</taxon>
        <taxon>Pseudomonadota</taxon>
        <taxon>Alphaproteobacteria</taxon>
        <taxon>Rhodobacterales</taxon>
        <taxon>Roseobacteraceae</taxon>
        <taxon>Sagittula</taxon>
    </lineage>
</organism>
<name>A0A940S218_9RHOB</name>
<comment type="caution">
    <text evidence="1">The sequence shown here is derived from an EMBL/GenBank/DDBJ whole genome shotgun (WGS) entry which is preliminary data.</text>
</comment>
<reference evidence="1" key="1">
    <citation type="submission" date="2021-03" db="EMBL/GenBank/DDBJ databases">
        <title>Sagittula salina sp. nov. strain M10.9X isolated from the marine waste.</title>
        <authorList>
            <person name="Satari L."/>
            <person name="Molina-Menor E."/>
            <person name="Vidal-Verdu A."/>
            <person name="Pascual J."/>
            <person name="Pereto J."/>
            <person name="Porcar M."/>
        </authorList>
    </citation>
    <scope>NUCLEOTIDE SEQUENCE</scope>
    <source>
        <strain evidence="1">M10.9X</strain>
    </source>
</reference>